<protein>
    <submittedName>
        <fullName evidence="1">Uncharacterized protein</fullName>
    </submittedName>
</protein>
<sequence length="75" mass="8724">MNHGGIQTVTLRKVSARPVSMCGVDYEALIMRDNLIRHIHNRTRCRLSLLLKINTKPIFMRTDEYETSTEHTNLI</sequence>
<dbReference type="AlphaFoldDB" id="A0A3R7G233"/>
<dbReference type="Proteomes" id="UP000286415">
    <property type="component" value="Unassembled WGS sequence"/>
</dbReference>
<keyword evidence="2" id="KW-1185">Reference proteome</keyword>
<reference evidence="1 2" key="1">
    <citation type="journal article" date="2018" name="Biotechnol. Adv.">
        <title>Improved genomic resources and new bioinformatic workflow for the carcinogenic parasite Clonorchis sinensis: Biotechnological implications.</title>
        <authorList>
            <person name="Wang D."/>
            <person name="Korhonen P.K."/>
            <person name="Gasser R.B."/>
            <person name="Young N.D."/>
        </authorList>
    </citation>
    <scope>NUCLEOTIDE SEQUENCE [LARGE SCALE GENOMIC DNA]</scope>
    <source>
        <strain evidence="1">Cs-k2</strain>
    </source>
</reference>
<proteinExistence type="predicted"/>
<organism evidence="1 2">
    <name type="scientific">Clonorchis sinensis</name>
    <name type="common">Chinese liver fluke</name>
    <dbReference type="NCBI Taxonomy" id="79923"/>
    <lineage>
        <taxon>Eukaryota</taxon>
        <taxon>Metazoa</taxon>
        <taxon>Spiralia</taxon>
        <taxon>Lophotrochozoa</taxon>
        <taxon>Platyhelminthes</taxon>
        <taxon>Trematoda</taxon>
        <taxon>Digenea</taxon>
        <taxon>Opisthorchiida</taxon>
        <taxon>Opisthorchiata</taxon>
        <taxon>Opisthorchiidae</taxon>
        <taxon>Clonorchis</taxon>
    </lineage>
</organism>
<comment type="caution">
    <text evidence="1">The sequence shown here is derived from an EMBL/GenBank/DDBJ whole genome shotgun (WGS) entry which is preliminary data.</text>
</comment>
<evidence type="ECO:0000313" key="2">
    <source>
        <dbReference type="Proteomes" id="UP000286415"/>
    </source>
</evidence>
<gene>
    <name evidence="1" type="ORF">CSKR_112584</name>
</gene>
<evidence type="ECO:0000313" key="1">
    <source>
        <dbReference type="EMBL" id="KAG5446694.1"/>
    </source>
</evidence>
<accession>A0A3R7G233</accession>
<dbReference type="EMBL" id="NIRI02000056">
    <property type="protein sequence ID" value="KAG5446694.1"/>
    <property type="molecule type" value="Genomic_DNA"/>
</dbReference>
<reference evidence="1 2" key="2">
    <citation type="journal article" date="2021" name="Genomics">
        <title>High-quality reference genome for Clonorchis sinensis.</title>
        <authorList>
            <person name="Young N.D."/>
            <person name="Stroehlein A.J."/>
            <person name="Kinkar L."/>
            <person name="Wang T."/>
            <person name="Sohn W.M."/>
            <person name="Chang B.C.H."/>
            <person name="Kaur P."/>
            <person name="Weisz D."/>
            <person name="Dudchenko O."/>
            <person name="Aiden E.L."/>
            <person name="Korhonen P.K."/>
            <person name="Gasser R.B."/>
        </authorList>
    </citation>
    <scope>NUCLEOTIDE SEQUENCE [LARGE SCALE GENOMIC DNA]</scope>
    <source>
        <strain evidence="1">Cs-k2</strain>
    </source>
</reference>
<dbReference type="InParanoid" id="A0A3R7G233"/>
<name>A0A3R7G233_CLOSI</name>